<gene>
    <name evidence="2" type="ORF">VDAG_01130</name>
</gene>
<dbReference type="KEGG" id="vda:VDAG_01130"/>
<dbReference type="GeneID" id="20702593"/>
<dbReference type="EMBL" id="DS572696">
    <property type="protein sequence ID" value="EGY17448.1"/>
    <property type="molecule type" value="Genomic_DNA"/>
</dbReference>
<protein>
    <submittedName>
        <fullName evidence="2">Uncharacterized protein</fullName>
    </submittedName>
</protein>
<evidence type="ECO:0000313" key="3">
    <source>
        <dbReference type="Proteomes" id="UP000001611"/>
    </source>
</evidence>
<dbReference type="AlphaFoldDB" id="G2WTK7"/>
<dbReference type="HOGENOM" id="CLU_2252120_0_0_1"/>
<reference evidence="2 3" key="1">
    <citation type="submission" date="2008-03" db="EMBL/GenBank/DDBJ databases">
        <title>The Genome Sequence of Verticillium dahliae VdLs.17.</title>
        <authorList>
            <consortium name="The Broad Institute Genome Sequencing Platform"/>
            <person name="Ma L.-J.J."/>
            <person name="Klosterman S.J."/>
            <person name="Subbarao K."/>
            <person name="Dobinson K."/>
            <person name="Veronese P."/>
            <person name="Kang S."/>
            <person name="Gold S.E."/>
            <person name="Young S."/>
            <person name="Jaffe D."/>
            <person name="Gnerre S."/>
            <person name="Berlin A."/>
            <person name="Heiman D."/>
            <person name="Hepburn T."/>
            <person name="Sykes S."/>
            <person name="Alvarado L."/>
            <person name="Kodira C.D."/>
            <person name="Lander E."/>
            <person name="Galagan J."/>
            <person name="Nusbaum C."/>
            <person name="Birren B."/>
        </authorList>
    </citation>
    <scope>NUCLEOTIDE SEQUENCE [LARGE SCALE GENOMIC DNA]</scope>
    <source>
        <strain evidence="3">VdLs.17 / ATCC MYA-4575 / FGSC 10137</strain>
    </source>
</reference>
<dbReference type="InParanoid" id="G2WTK7"/>
<name>G2WTK7_VERDV</name>
<dbReference type="Proteomes" id="UP000001611">
    <property type="component" value="Chromosome 1"/>
</dbReference>
<dbReference type="RefSeq" id="XP_009648311.1">
    <property type="nucleotide sequence ID" value="XM_009650016.1"/>
</dbReference>
<evidence type="ECO:0000313" key="2">
    <source>
        <dbReference type="EMBL" id="EGY17448.1"/>
    </source>
</evidence>
<feature type="region of interest" description="Disordered" evidence="1">
    <location>
        <begin position="80"/>
        <end position="104"/>
    </location>
</feature>
<organism evidence="2 3">
    <name type="scientific">Verticillium dahliae (strain VdLs.17 / ATCC MYA-4575 / FGSC 10137)</name>
    <name type="common">Verticillium wilt</name>
    <dbReference type="NCBI Taxonomy" id="498257"/>
    <lineage>
        <taxon>Eukaryota</taxon>
        <taxon>Fungi</taxon>
        <taxon>Dikarya</taxon>
        <taxon>Ascomycota</taxon>
        <taxon>Pezizomycotina</taxon>
        <taxon>Sordariomycetes</taxon>
        <taxon>Hypocreomycetidae</taxon>
        <taxon>Glomerellales</taxon>
        <taxon>Plectosphaerellaceae</taxon>
        <taxon>Verticillium</taxon>
    </lineage>
</organism>
<accession>G2WTK7</accession>
<sequence length="104" mass="11941">MIQARYLEARVDHHHTWRDCRGRESPNEFGAVWSGASRGFAGMTDSLTPKLRLMLELRKVRVEGTLVVLSQERKWKRFAEEPWASPANENPQVRGRAGARPLTQ</sequence>
<keyword evidence="3" id="KW-1185">Reference proteome</keyword>
<proteinExistence type="predicted"/>
<evidence type="ECO:0000256" key="1">
    <source>
        <dbReference type="SAM" id="MobiDB-lite"/>
    </source>
</evidence>